<evidence type="ECO:0000313" key="2">
    <source>
        <dbReference type="EMBL" id="GAG17690.1"/>
    </source>
</evidence>
<gene>
    <name evidence="2" type="ORF">S01H1_58197</name>
</gene>
<keyword evidence="1" id="KW-0472">Membrane</keyword>
<protein>
    <submittedName>
        <fullName evidence="2">Uncharacterized protein</fullName>
    </submittedName>
</protein>
<comment type="caution">
    <text evidence="2">The sequence shown here is derived from an EMBL/GenBank/DDBJ whole genome shotgun (WGS) entry which is preliminary data.</text>
</comment>
<proteinExistence type="predicted"/>
<organism evidence="2">
    <name type="scientific">marine sediment metagenome</name>
    <dbReference type="NCBI Taxonomy" id="412755"/>
    <lineage>
        <taxon>unclassified sequences</taxon>
        <taxon>metagenomes</taxon>
        <taxon>ecological metagenomes</taxon>
    </lineage>
</organism>
<dbReference type="AlphaFoldDB" id="X0VHD2"/>
<dbReference type="EMBL" id="BARS01038003">
    <property type="protein sequence ID" value="GAG17690.1"/>
    <property type="molecule type" value="Genomic_DNA"/>
</dbReference>
<evidence type="ECO:0000256" key="1">
    <source>
        <dbReference type="SAM" id="Phobius"/>
    </source>
</evidence>
<sequence length="65" mass="7675">MKSNIMFVNCSISVLESLRWIFMDEPYNVFAFDARSKKSTRRDIKLESEGSLFLLWAVFFLIFSV</sequence>
<keyword evidence="1" id="KW-0812">Transmembrane</keyword>
<accession>X0VHD2</accession>
<reference evidence="2" key="1">
    <citation type="journal article" date="2014" name="Front. Microbiol.">
        <title>High frequency of phylogenetically diverse reductive dehalogenase-homologous genes in deep subseafloor sedimentary metagenomes.</title>
        <authorList>
            <person name="Kawai M."/>
            <person name="Futagami T."/>
            <person name="Toyoda A."/>
            <person name="Takaki Y."/>
            <person name="Nishi S."/>
            <person name="Hori S."/>
            <person name="Arai W."/>
            <person name="Tsubouchi T."/>
            <person name="Morono Y."/>
            <person name="Uchiyama I."/>
            <person name="Ito T."/>
            <person name="Fujiyama A."/>
            <person name="Inagaki F."/>
            <person name="Takami H."/>
        </authorList>
    </citation>
    <scope>NUCLEOTIDE SEQUENCE</scope>
    <source>
        <strain evidence="2">Expedition CK06-06</strain>
    </source>
</reference>
<name>X0VHD2_9ZZZZ</name>
<keyword evidence="1" id="KW-1133">Transmembrane helix</keyword>
<feature type="transmembrane region" description="Helical" evidence="1">
    <location>
        <begin position="46"/>
        <end position="63"/>
    </location>
</feature>